<dbReference type="AlphaFoldDB" id="A0A368UA86"/>
<keyword evidence="3" id="KW-1185">Reference proteome</keyword>
<name>A0A368UA86_9GAMM</name>
<sequence length="350" mass="38197">MPSTPTRNVNTALASILSHLALEAADFLEEARLVEGDSINSTLPHFTRLRGHDVREAYQHIQAVLEKADESDIFVDISQHAEDTILGAVRARDHYPDRAFGMPCSTLWEEYAASIDLNAMLVAREPEPAGSPASLGWGGLNEIEGWKVAVVNSRDADNGKEVIIRAPGSEFSSDQEAFLHVTTNARLGCERHAFYAQRVTEGPAEQLVSRLQRRADQALSDMLASRHTETTDPEGSRWDDAWLAVKRENMADAFALGSSLSRMDRDTLARFVDAPEGVAGDEAVDTFLRGTFKGAVDRAGGLTFYRGGNKPQVMTVAQHDLILYGRETPNREASTASPAPLARPSSVPSL</sequence>
<proteinExistence type="predicted"/>
<reference evidence="2 3" key="1">
    <citation type="submission" date="2018-07" db="EMBL/GenBank/DDBJ databases">
        <title>Halomonas rutogse sp. nov., isolated from Lake TangqianCo on Tibetan Plateau.</title>
        <authorList>
            <person name="Lu H."/>
            <person name="Xing P."/>
            <person name="Wu Q."/>
        </authorList>
    </citation>
    <scope>NUCLEOTIDE SEQUENCE [LARGE SCALE GENOMIC DNA]</scope>
    <source>
        <strain evidence="2 3">TQ8S</strain>
    </source>
</reference>
<dbReference type="RefSeq" id="WP_114485242.1">
    <property type="nucleotide sequence ID" value="NZ_CBCSHM010000001.1"/>
</dbReference>
<feature type="region of interest" description="Disordered" evidence="1">
    <location>
        <begin position="328"/>
        <end position="350"/>
    </location>
</feature>
<evidence type="ECO:0000313" key="2">
    <source>
        <dbReference type="EMBL" id="RCV93914.1"/>
    </source>
</evidence>
<accession>A0A368UA86</accession>
<comment type="caution">
    <text evidence="2">The sequence shown here is derived from an EMBL/GenBank/DDBJ whole genome shotgun (WGS) entry which is preliminary data.</text>
</comment>
<organism evidence="2 3">
    <name type="scientific">Vreelandella rituensis</name>
    <dbReference type="NCBI Taxonomy" id="2282306"/>
    <lineage>
        <taxon>Bacteria</taxon>
        <taxon>Pseudomonadati</taxon>
        <taxon>Pseudomonadota</taxon>
        <taxon>Gammaproteobacteria</taxon>
        <taxon>Oceanospirillales</taxon>
        <taxon>Halomonadaceae</taxon>
        <taxon>Vreelandella</taxon>
    </lineage>
</organism>
<evidence type="ECO:0000256" key="1">
    <source>
        <dbReference type="SAM" id="MobiDB-lite"/>
    </source>
</evidence>
<evidence type="ECO:0000313" key="3">
    <source>
        <dbReference type="Proteomes" id="UP000253204"/>
    </source>
</evidence>
<protein>
    <submittedName>
        <fullName evidence="2">Uncharacterized protein</fullName>
    </submittedName>
</protein>
<gene>
    <name evidence="2" type="ORF">DU506_01775</name>
</gene>
<dbReference type="EMBL" id="QPIJ01000001">
    <property type="protein sequence ID" value="RCV93914.1"/>
    <property type="molecule type" value="Genomic_DNA"/>
</dbReference>
<dbReference type="Proteomes" id="UP000253204">
    <property type="component" value="Unassembled WGS sequence"/>
</dbReference>